<dbReference type="EMBL" id="JAACJK010000164">
    <property type="protein sequence ID" value="KAF5324872.1"/>
    <property type="molecule type" value="Genomic_DNA"/>
</dbReference>
<protein>
    <submittedName>
        <fullName evidence="7">Uncharacterized protein</fullName>
    </submittedName>
</protein>
<dbReference type="InterPro" id="IPR012337">
    <property type="entry name" value="RNaseH-like_sf"/>
</dbReference>
<dbReference type="Proteomes" id="UP000541558">
    <property type="component" value="Unassembled WGS sequence"/>
</dbReference>
<sequence>MPPNIKRLKSNVSVPHRSPSVQVEDLPDDDLTSKTTNTPPRNPRNIIESSDDEQDAQDEVRTRCTAKSGLNQKKRRCTHIVLGSDDEFQEAEKDIKMLDAFDAAASASKASATAPAKKKKRTAALRDETEIPEEPEEDDEALLVINTHKGRRCLEFVCGAPQCKGQGDRMECQIVRRYLDAKDQSKGKDSKVDNSTGNLFKHARKCWGEETVEHAGKTDLESARAGLAAAKVLKDGSITAVFERTGKGKITFSTKPLTEQETRVECVRWVAESMRPTSIVGDTGFLLIAKTGRPHMKIPSPQTVAKDVHVVFKNVRERIGKLLRNYDSQLNFATDAWTSPNHRPFIAVTVHMEKDGQPVCMLLDIVELAISHSGVNLAAAFAEILRSFGIEHKREEKEMDEDDGEDVELGEEEVEVILKALEGKNDLQKLAYAIKNSPTIILPKWYSIIKELADLEPNKRKKLTIRMMPRDVATRWNSTYDMVSFAWIYRKAIDRITELRELDLRKYEISEEEWEIVKELRDTLKIFKTVTLEFSSDTVSLADVIPAMDEMHRNLKASIGNKELSQPIRSALSLGVDLLNKYYSLTDESEVYRIAIVLHPSHKLRYFKKAGWD</sequence>
<comment type="caution">
    <text evidence="7">The sequence shown here is derived from an EMBL/GenBank/DDBJ whole genome shotgun (WGS) entry which is preliminary data.</text>
</comment>
<keyword evidence="3" id="KW-0863">Zinc-finger</keyword>
<evidence type="ECO:0000313" key="7">
    <source>
        <dbReference type="EMBL" id="KAF5324872.1"/>
    </source>
</evidence>
<keyword evidence="5" id="KW-0539">Nucleus</keyword>
<proteinExistence type="predicted"/>
<reference evidence="7 8" key="1">
    <citation type="journal article" date="2020" name="ISME J.">
        <title>Uncovering the hidden diversity of litter-decomposition mechanisms in mushroom-forming fungi.</title>
        <authorList>
            <person name="Floudas D."/>
            <person name="Bentzer J."/>
            <person name="Ahren D."/>
            <person name="Johansson T."/>
            <person name="Persson P."/>
            <person name="Tunlid A."/>
        </authorList>
    </citation>
    <scope>NUCLEOTIDE SEQUENCE [LARGE SCALE GENOMIC DNA]</scope>
    <source>
        <strain evidence="7 8">CBS 175.51</strain>
    </source>
</reference>
<keyword evidence="8" id="KW-1185">Reference proteome</keyword>
<comment type="subcellular location">
    <subcellularLocation>
        <location evidence="1">Nucleus</location>
    </subcellularLocation>
</comment>
<feature type="region of interest" description="Disordered" evidence="6">
    <location>
        <begin position="1"/>
        <end position="71"/>
    </location>
</feature>
<dbReference type="GO" id="GO:0008270">
    <property type="term" value="F:zinc ion binding"/>
    <property type="evidence" value="ECO:0007669"/>
    <property type="project" value="UniProtKB-KW"/>
</dbReference>
<evidence type="ECO:0000256" key="5">
    <source>
        <dbReference type="ARBA" id="ARBA00023242"/>
    </source>
</evidence>
<dbReference type="AlphaFoldDB" id="A0A8H5BKC3"/>
<feature type="region of interest" description="Disordered" evidence="6">
    <location>
        <begin position="107"/>
        <end position="137"/>
    </location>
</feature>
<dbReference type="OrthoDB" id="2677917at2759"/>
<keyword evidence="4" id="KW-0862">Zinc</keyword>
<evidence type="ECO:0000256" key="6">
    <source>
        <dbReference type="SAM" id="MobiDB-lite"/>
    </source>
</evidence>
<dbReference type="SUPFAM" id="SSF53098">
    <property type="entry name" value="Ribonuclease H-like"/>
    <property type="match status" value="1"/>
</dbReference>
<dbReference type="PANTHER" id="PTHR46481:SF10">
    <property type="entry name" value="ZINC FINGER BED DOMAIN-CONTAINING PROTEIN 39"/>
    <property type="match status" value="1"/>
</dbReference>
<evidence type="ECO:0000313" key="8">
    <source>
        <dbReference type="Proteomes" id="UP000541558"/>
    </source>
</evidence>
<dbReference type="GO" id="GO:0005634">
    <property type="term" value="C:nucleus"/>
    <property type="evidence" value="ECO:0007669"/>
    <property type="project" value="UniProtKB-SubCell"/>
</dbReference>
<dbReference type="PANTHER" id="PTHR46481">
    <property type="entry name" value="ZINC FINGER BED DOMAIN-CONTAINING PROTEIN 4"/>
    <property type="match status" value="1"/>
</dbReference>
<keyword evidence="2" id="KW-0479">Metal-binding</keyword>
<dbReference type="InterPro" id="IPR052035">
    <property type="entry name" value="ZnF_BED_domain_contain"/>
</dbReference>
<accession>A0A8H5BKC3</accession>
<gene>
    <name evidence="7" type="ORF">D9611_004425</name>
</gene>
<evidence type="ECO:0000256" key="1">
    <source>
        <dbReference type="ARBA" id="ARBA00004123"/>
    </source>
</evidence>
<evidence type="ECO:0000256" key="2">
    <source>
        <dbReference type="ARBA" id="ARBA00022723"/>
    </source>
</evidence>
<organism evidence="7 8">
    <name type="scientific">Ephemerocybe angulata</name>
    <dbReference type="NCBI Taxonomy" id="980116"/>
    <lineage>
        <taxon>Eukaryota</taxon>
        <taxon>Fungi</taxon>
        <taxon>Dikarya</taxon>
        <taxon>Basidiomycota</taxon>
        <taxon>Agaricomycotina</taxon>
        <taxon>Agaricomycetes</taxon>
        <taxon>Agaricomycetidae</taxon>
        <taxon>Agaricales</taxon>
        <taxon>Agaricineae</taxon>
        <taxon>Psathyrellaceae</taxon>
        <taxon>Ephemerocybe</taxon>
    </lineage>
</organism>
<name>A0A8H5BKC3_9AGAR</name>
<dbReference type="SUPFAM" id="SSF140996">
    <property type="entry name" value="Hermes dimerisation domain"/>
    <property type="match status" value="1"/>
</dbReference>
<evidence type="ECO:0000256" key="4">
    <source>
        <dbReference type="ARBA" id="ARBA00022833"/>
    </source>
</evidence>
<evidence type="ECO:0000256" key="3">
    <source>
        <dbReference type="ARBA" id="ARBA00022771"/>
    </source>
</evidence>